<evidence type="ECO:0000313" key="5">
    <source>
        <dbReference type="Proteomes" id="UP000389128"/>
    </source>
</evidence>
<evidence type="ECO:0000313" key="4">
    <source>
        <dbReference type="EMBL" id="TYC58533.1"/>
    </source>
</evidence>
<sequence length="211" mass="21457">MNRQAGFPWLLAGVLSLSAPLAQADLLVYSADLTPEITGATGSGTATVTIDTVLHSMLVNVVFSGLSGVTTAAHIHCCTAVPGTGTAGVATQTPTFSGFPGGVSAGTYLNTFDLTLPGSWNTTFVNNNGGTPALAEVVLLAGLEDERTYLNIHTNLFPGGEIRGFLVRNVAEPGSMALLGLAVSGLMITRRRGLKPLPDPRPGASAAPAGA</sequence>
<protein>
    <submittedName>
        <fullName evidence="4">CHRD domain-containing protein</fullName>
    </submittedName>
</protein>
<gene>
    <name evidence="4" type="ORF">ETQ85_11360</name>
</gene>
<organism evidence="4 5">
    <name type="scientific">Zoogloea oleivorans</name>
    <dbReference type="NCBI Taxonomy" id="1552750"/>
    <lineage>
        <taxon>Bacteria</taxon>
        <taxon>Pseudomonadati</taxon>
        <taxon>Pseudomonadota</taxon>
        <taxon>Betaproteobacteria</taxon>
        <taxon>Rhodocyclales</taxon>
        <taxon>Zoogloeaceae</taxon>
        <taxon>Zoogloea</taxon>
    </lineage>
</organism>
<reference evidence="4 5" key="1">
    <citation type="submission" date="2019-01" db="EMBL/GenBank/DDBJ databases">
        <title>Zoogloea oleivorans genome sequencing and assembly.</title>
        <authorList>
            <person name="Tancsics A."/>
            <person name="Farkas M."/>
            <person name="Kriszt B."/>
            <person name="Maroti G."/>
            <person name="Horvath B."/>
        </authorList>
    </citation>
    <scope>NUCLEOTIDE SEQUENCE [LARGE SCALE GENOMIC DNA]</scope>
    <source>
        <strain evidence="4 5">Buc</strain>
    </source>
</reference>
<dbReference type="AlphaFoldDB" id="A0A6C2CY36"/>
<dbReference type="EMBL" id="SDKK01000009">
    <property type="protein sequence ID" value="TYC58533.1"/>
    <property type="molecule type" value="Genomic_DNA"/>
</dbReference>
<feature type="region of interest" description="Disordered" evidence="1">
    <location>
        <begin position="192"/>
        <end position="211"/>
    </location>
</feature>
<dbReference type="Proteomes" id="UP000389128">
    <property type="component" value="Unassembled WGS sequence"/>
</dbReference>
<accession>A0A6C2CY36</accession>
<feature type="domain" description="CHRD" evidence="3">
    <location>
        <begin position="27"/>
        <end position="168"/>
    </location>
</feature>
<keyword evidence="5" id="KW-1185">Reference proteome</keyword>
<name>A0A6C2CY36_9RHOO</name>
<dbReference type="OrthoDB" id="571052at2"/>
<feature type="compositionally biased region" description="Low complexity" evidence="1">
    <location>
        <begin position="202"/>
        <end position="211"/>
    </location>
</feature>
<keyword evidence="2" id="KW-0732">Signal</keyword>
<feature type="signal peptide" evidence="2">
    <location>
        <begin position="1"/>
        <end position="24"/>
    </location>
</feature>
<dbReference type="Pfam" id="PF07452">
    <property type="entry name" value="CHRD"/>
    <property type="match status" value="1"/>
</dbReference>
<evidence type="ECO:0000256" key="1">
    <source>
        <dbReference type="SAM" id="MobiDB-lite"/>
    </source>
</evidence>
<comment type="caution">
    <text evidence="4">The sequence shown here is derived from an EMBL/GenBank/DDBJ whole genome shotgun (WGS) entry which is preliminary data.</text>
</comment>
<dbReference type="SMART" id="SM00754">
    <property type="entry name" value="CHRD"/>
    <property type="match status" value="1"/>
</dbReference>
<feature type="chain" id="PRO_5025379050" evidence="2">
    <location>
        <begin position="25"/>
        <end position="211"/>
    </location>
</feature>
<proteinExistence type="predicted"/>
<evidence type="ECO:0000259" key="3">
    <source>
        <dbReference type="SMART" id="SM00754"/>
    </source>
</evidence>
<dbReference type="InterPro" id="IPR010895">
    <property type="entry name" value="CHRD"/>
</dbReference>
<evidence type="ECO:0000256" key="2">
    <source>
        <dbReference type="SAM" id="SignalP"/>
    </source>
</evidence>